<dbReference type="InterPro" id="IPR006564">
    <property type="entry name" value="Znf_PMZ"/>
</dbReference>
<dbReference type="InterPro" id="IPR007527">
    <property type="entry name" value="Znf_SWIM"/>
</dbReference>
<protein>
    <submittedName>
        <fullName evidence="8">Protein FAR1-RELATED SEQUENCE 5-like</fullName>
    </submittedName>
</protein>
<reference evidence="8" key="2">
    <citation type="submission" date="2025-08" db="UniProtKB">
        <authorList>
            <consortium name="RefSeq"/>
        </authorList>
    </citation>
    <scope>IDENTIFICATION</scope>
    <source>
        <tissue evidence="8">Leaf</tissue>
    </source>
</reference>
<dbReference type="Pfam" id="PF03101">
    <property type="entry name" value="FAR1"/>
    <property type="match status" value="1"/>
</dbReference>
<dbReference type="SMART" id="SM00575">
    <property type="entry name" value="ZnF_PMZ"/>
    <property type="match status" value="1"/>
</dbReference>
<evidence type="ECO:0000256" key="1">
    <source>
        <dbReference type="ARBA" id="ARBA00022723"/>
    </source>
</evidence>
<feature type="compositionally biased region" description="Basic and acidic residues" evidence="5">
    <location>
        <begin position="727"/>
        <end position="737"/>
    </location>
</feature>
<evidence type="ECO:0000259" key="6">
    <source>
        <dbReference type="PROSITE" id="PS50966"/>
    </source>
</evidence>
<name>A0ABM3QQ41_SPIOL</name>
<evidence type="ECO:0000313" key="7">
    <source>
        <dbReference type="Proteomes" id="UP000813463"/>
    </source>
</evidence>
<dbReference type="GeneID" id="110798711"/>
<feature type="region of interest" description="Disordered" evidence="5">
    <location>
        <begin position="711"/>
        <end position="737"/>
    </location>
</feature>
<evidence type="ECO:0000313" key="8">
    <source>
        <dbReference type="RefSeq" id="XP_056685488.1"/>
    </source>
</evidence>
<evidence type="ECO:0000256" key="3">
    <source>
        <dbReference type="ARBA" id="ARBA00022833"/>
    </source>
</evidence>
<dbReference type="Pfam" id="PF10551">
    <property type="entry name" value="MULE"/>
    <property type="match status" value="1"/>
</dbReference>
<dbReference type="RefSeq" id="XP_056685488.1">
    <property type="nucleotide sequence ID" value="XM_056829510.1"/>
</dbReference>
<keyword evidence="2 4" id="KW-0863">Zinc-finger</keyword>
<feature type="compositionally biased region" description="Basic and acidic residues" evidence="5">
    <location>
        <begin position="22"/>
        <end position="37"/>
    </location>
</feature>
<evidence type="ECO:0000256" key="5">
    <source>
        <dbReference type="SAM" id="MobiDB-lite"/>
    </source>
</evidence>
<keyword evidence="1" id="KW-0479">Metal-binding</keyword>
<feature type="domain" description="SWIM-type" evidence="6">
    <location>
        <begin position="567"/>
        <end position="603"/>
    </location>
</feature>
<reference evidence="7" key="1">
    <citation type="journal article" date="2021" name="Nat. Commun.">
        <title>Genomic analyses provide insights into spinach domestication and the genetic basis of agronomic traits.</title>
        <authorList>
            <person name="Cai X."/>
            <person name="Sun X."/>
            <person name="Xu C."/>
            <person name="Sun H."/>
            <person name="Wang X."/>
            <person name="Ge C."/>
            <person name="Zhang Z."/>
            <person name="Wang Q."/>
            <person name="Fei Z."/>
            <person name="Jiao C."/>
            <person name="Wang Q."/>
        </authorList>
    </citation>
    <scope>NUCLEOTIDE SEQUENCE [LARGE SCALE GENOMIC DNA]</scope>
    <source>
        <strain evidence="7">cv. Varoflay</strain>
    </source>
</reference>
<organism evidence="7 8">
    <name type="scientific">Spinacia oleracea</name>
    <name type="common">Spinach</name>
    <dbReference type="NCBI Taxonomy" id="3562"/>
    <lineage>
        <taxon>Eukaryota</taxon>
        <taxon>Viridiplantae</taxon>
        <taxon>Streptophyta</taxon>
        <taxon>Embryophyta</taxon>
        <taxon>Tracheophyta</taxon>
        <taxon>Spermatophyta</taxon>
        <taxon>Magnoliopsida</taxon>
        <taxon>eudicotyledons</taxon>
        <taxon>Gunneridae</taxon>
        <taxon>Pentapetalae</taxon>
        <taxon>Caryophyllales</taxon>
        <taxon>Chenopodiaceae</taxon>
        <taxon>Chenopodioideae</taxon>
        <taxon>Anserineae</taxon>
        <taxon>Spinacia</taxon>
    </lineage>
</organism>
<dbReference type="PROSITE" id="PS50966">
    <property type="entry name" value="ZF_SWIM"/>
    <property type="match status" value="1"/>
</dbReference>
<feature type="compositionally biased region" description="Acidic residues" evidence="5">
    <location>
        <begin position="1"/>
        <end position="11"/>
    </location>
</feature>
<proteinExistence type="predicted"/>
<keyword evidence="3" id="KW-0862">Zinc</keyword>
<evidence type="ECO:0000256" key="4">
    <source>
        <dbReference type="PROSITE-ProRule" id="PRU00325"/>
    </source>
</evidence>
<dbReference type="Proteomes" id="UP000813463">
    <property type="component" value="Chromosome 5"/>
</dbReference>
<gene>
    <name evidence="8" type="primary">LOC110798711</name>
</gene>
<dbReference type="PANTHER" id="PTHR47718:SF18">
    <property type="entry name" value="PROTEIN FAR1-RELATED SEQUENCE 5-LIKE"/>
    <property type="match status" value="1"/>
</dbReference>
<dbReference type="PANTHER" id="PTHR47718">
    <property type="entry name" value="OS01G0519700 PROTEIN"/>
    <property type="match status" value="1"/>
</dbReference>
<dbReference type="InterPro" id="IPR004330">
    <property type="entry name" value="FAR1_DNA_bnd_dom"/>
</dbReference>
<feature type="region of interest" description="Disordered" evidence="5">
    <location>
        <begin position="1"/>
        <end position="40"/>
    </location>
</feature>
<dbReference type="InterPro" id="IPR018289">
    <property type="entry name" value="MULE_transposase_dom"/>
</dbReference>
<sequence>MDEIHQEEDEYEPSHHQLQSDNEERVDRQGGENETPNKCRSPMSIIKEWVPVCEEDLKPKEGMEFDNLEECEKFYKKYAHQVGFSVRKSSTKRDKKTGLLKYKTCVCAKEGFREAKYAGKQKVRNVKLSREGCEALVRFKRTSEGKYVVYKFHEGHTHLLATPRKCHMLKSNREITNVHRCLYKAFARANVGASRAHRYIKEQVGGYQNVGCSKQDLKNFQRNLRLHIKDYDVDMFIENFKKKQKIDPSFYFAYEINKATRQLRHVFWADGISRKNYALYGDVVSFDTTYDTNRYKMIFAPFTGLDNHRLCITFGAAFLGDEKVESFSWLFEKFLDAMDDHKPVCIITDQDPAMKVAIKNVFDTSTHRFCIWHIMRKLSEKVGSTLSSNEVFMNQFKSCVYNSETKEEFESSWKSVVNEFKLQTNDWLSQMFSIRDLWIPTYFRDVFLGAVLRTTSRSESENSFFCSFTNPHLSLVEFWMRFESAVESQRHSQSMSDNDNFSLIPELKTNRDLERHASQVYTFTNFYKFQEQLWIACMDCEVEDKKETEEGLVITIANHARKNGKMREVVYNPLSHVAHCSCKMFQCEGIPCRHILCILKGKSLSEVPCYYILNRWTKMAASKSIFNVSSNLLETCSKIDNEDKLITNNWLEFLNCMNLAGRDPEKLTLISNEFQNVSKLLKEFKSNPTESKTQELESFIGSSVPKEVEILPPKQSNTKGSGKRMKGGKEKAMEQQEKKQRQCKSCGHLGVLFITVLALAGGGAAAAAAAAADVDVEVVLLKVSIVDCFIDSDIVVWEQHIDFLCCLLLSYFPLTCVFSSEELNMKHGGSIDVIADIWELCWALTRRVVQEDLNVYNLKGGRSDKDFKGKEEAHELRGEERDSDFRILDFYVVFF</sequence>
<accession>A0ABM3QQ41</accession>
<evidence type="ECO:0000256" key="2">
    <source>
        <dbReference type="ARBA" id="ARBA00022771"/>
    </source>
</evidence>
<keyword evidence="7" id="KW-1185">Reference proteome</keyword>